<evidence type="ECO:0000256" key="1">
    <source>
        <dbReference type="SAM" id="MobiDB-lite"/>
    </source>
</evidence>
<keyword evidence="2" id="KW-0732">Signal</keyword>
<dbReference type="EMBL" id="JBJQND010000016">
    <property type="protein sequence ID" value="KAL3848399.1"/>
    <property type="molecule type" value="Genomic_DNA"/>
</dbReference>
<protein>
    <submittedName>
        <fullName evidence="3">Uncharacterized protein</fullName>
    </submittedName>
</protein>
<dbReference type="AlphaFoldDB" id="A0ABD3UFU7"/>
<name>A0ABD3UFU7_SINWO</name>
<gene>
    <name evidence="3" type="ORF">ACJMK2_019257</name>
</gene>
<sequence>MLTNVLGFEFLTLVLGAVLLTEGAPVSFACPEKWEYGQLLKISGCVREISDKFSQYDCLEGGCLIGQKEEEDEGVDELVCIQVMQLQSVQREDVPLPAKSVQDLQSQSRQKEQLKIRPKPNEENATYSTVMTTLIDQDGGQSTRLTNVASLASPYAFGVAVLPPPRKNGR</sequence>
<feature type="chain" id="PRO_5044808562" evidence="2">
    <location>
        <begin position="17"/>
        <end position="170"/>
    </location>
</feature>
<comment type="caution">
    <text evidence="3">The sequence shown here is derived from an EMBL/GenBank/DDBJ whole genome shotgun (WGS) entry which is preliminary data.</text>
</comment>
<dbReference type="Proteomes" id="UP001634394">
    <property type="component" value="Unassembled WGS sequence"/>
</dbReference>
<feature type="region of interest" description="Disordered" evidence="1">
    <location>
        <begin position="97"/>
        <end position="125"/>
    </location>
</feature>
<keyword evidence="4" id="KW-1185">Reference proteome</keyword>
<reference evidence="3 4" key="1">
    <citation type="submission" date="2024-11" db="EMBL/GenBank/DDBJ databases">
        <title>Chromosome-level genome assembly of the freshwater bivalve Anodonta woodiana.</title>
        <authorList>
            <person name="Chen X."/>
        </authorList>
    </citation>
    <scope>NUCLEOTIDE SEQUENCE [LARGE SCALE GENOMIC DNA]</scope>
    <source>
        <strain evidence="3">MN2024</strain>
        <tissue evidence="3">Gills</tissue>
    </source>
</reference>
<organism evidence="3 4">
    <name type="scientific">Sinanodonta woodiana</name>
    <name type="common">Chinese pond mussel</name>
    <name type="synonym">Anodonta woodiana</name>
    <dbReference type="NCBI Taxonomy" id="1069815"/>
    <lineage>
        <taxon>Eukaryota</taxon>
        <taxon>Metazoa</taxon>
        <taxon>Spiralia</taxon>
        <taxon>Lophotrochozoa</taxon>
        <taxon>Mollusca</taxon>
        <taxon>Bivalvia</taxon>
        <taxon>Autobranchia</taxon>
        <taxon>Heteroconchia</taxon>
        <taxon>Palaeoheterodonta</taxon>
        <taxon>Unionida</taxon>
        <taxon>Unionoidea</taxon>
        <taxon>Unionidae</taxon>
        <taxon>Unioninae</taxon>
        <taxon>Sinanodonta</taxon>
    </lineage>
</organism>
<evidence type="ECO:0000256" key="2">
    <source>
        <dbReference type="SAM" id="SignalP"/>
    </source>
</evidence>
<evidence type="ECO:0000313" key="4">
    <source>
        <dbReference type="Proteomes" id="UP001634394"/>
    </source>
</evidence>
<proteinExistence type="predicted"/>
<accession>A0ABD3UFU7</accession>
<evidence type="ECO:0000313" key="3">
    <source>
        <dbReference type="EMBL" id="KAL3848399.1"/>
    </source>
</evidence>
<feature type="signal peptide" evidence="2">
    <location>
        <begin position="1"/>
        <end position="16"/>
    </location>
</feature>
<feature type="compositionally biased region" description="Basic and acidic residues" evidence="1">
    <location>
        <begin position="109"/>
        <end position="122"/>
    </location>
</feature>